<feature type="domain" description="BAH" evidence="1">
    <location>
        <begin position="44"/>
        <end position="165"/>
    </location>
</feature>
<dbReference type="Proteomes" id="UP000287166">
    <property type="component" value="Unassembled WGS sequence"/>
</dbReference>
<keyword evidence="3" id="KW-1185">Reference proteome</keyword>
<dbReference type="RefSeq" id="XP_027617359.1">
    <property type="nucleotide sequence ID" value="XM_027761558.1"/>
</dbReference>
<dbReference type="GO" id="GO:0003682">
    <property type="term" value="F:chromatin binding"/>
    <property type="evidence" value="ECO:0007669"/>
    <property type="project" value="InterPro"/>
</dbReference>
<dbReference type="OrthoDB" id="10259622at2759"/>
<name>A0A401GW45_9APHY</name>
<dbReference type="InterPro" id="IPR001025">
    <property type="entry name" value="BAH_dom"/>
</dbReference>
<dbReference type="InParanoid" id="A0A401GW45"/>
<dbReference type="GeneID" id="38783363"/>
<evidence type="ECO:0000259" key="1">
    <source>
        <dbReference type="PROSITE" id="PS51038"/>
    </source>
</evidence>
<evidence type="ECO:0000313" key="2">
    <source>
        <dbReference type="EMBL" id="GBE86446.1"/>
    </source>
</evidence>
<sequence>MQEFARMQPAEAIVVPVEMAITDSDGSESDDASVVDHQLQVISKLIRKGDDVILHSPFDDTEDEWVGRVLTICEDSSKNQFAKVRWYWSRHDVAKWIGSFDAQACAPYERIYSDMIDIVSCQSILRPVNVYMYDEGLLEVSEIGPMDFFWRSSLDHKRRSIKPKITEDSCLLLCTKPYNPFPISISHAGQSQGTSALHDDPPDVMHFCPRPDCAQWYHTMCLVDSGSFDSPSVRYRGDRSIRLLAVAPDVDFPCPLLNYFCEESSDEGPYSLSEALPLMDMPSDIFTHLPPSLLSIAQGPIIRQPHMGSTDGVLPFGNVVEVVLARRFIYATFEAVCAQPGGSWLSQINSLTQQVEAMERGDQVGDLEWVDNPDDLAGERVVHNTDDDRHIKALEKVCNELAEVSLLASPYAPYWEKREQDLTIETWMNCPPLICPKCHGAI</sequence>
<dbReference type="EMBL" id="BFAD01000009">
    <property type="protein sequence ID" value="GBE86446.1"/>
    <property type="molecule type" value="Genomic_DNA"/>
</dbReference>
<dbReference type="AlphaFoldDB" id="A0A401GW45"/>
<organism evidence="2 3">
    <name type="scientific">Sparassis crispa</name>
    <dbReference type="NCBI Taxonomy" id="139825"/>
    <lineage>
        <taxon>Eukaryota</taxon>
        <taxon>Fungi</taxon>
        <taxon>Dikarya</taxon>
        <taxon>Basidiomycota</taxon>
        <taxon>Agaricomycotina</taxon>
        <taxon>Agaricomycetes</taxon>
        <taxon>Polyporales</taxon>
        <taxon>Sparassidaceae</taxon>
        <taxon>Sparassis</taxon>
    </lineage>
</organism>
<dbReference type="CDD" id="cd04370">
    <property type="entry name" value="BAH"/>
    <property type="match status" value="1"/>
</dbReference>
<dbReference type="PROSITE" id="PS51038">
    <property type="entry name" value="BAH"/>
    <property type="match status" value="1"/>
</dbReference>
<dbReference type="Gene3D" id="2.30.30.490">
    <property type="match status" value="1"/>
</dbReference>
<dbReference type="InterPro" id="IPR043151">
    <property type="entry name" value="BAH_sf"/>
</dbReference>
<reference evidence="2 3" key="1">
    <citation type="journal article" date="2018" name="Sci. Rep.">
        <title>Genome sequence of the cauliflower mushroom Sparassis crispa (Hanabiratake) and its association with beneficial usage.</title>
        <authorList>
            <person name="Kiyama R."/>
            <person name="Furutani Y."/>
            <person name="Kawaguchi K."/>
            <person name="Nakanishi T."/>
        </authorList>
    </citation>
    <scope>NUCLEOTIDE SEQUENCE [LARGE SCALE GENOMIC DNA]</scope>
</reference>
<evidence type="ECO:0000313" key="3">
    <source>
        <dbReference type="Proteomes" id="UP000287166"/>
    </source>
</evidence>
<proteinExistence type="predicted"/>
<comment type="caution">
    <text evidence="2">The sequence shown here is derived from an EMBL/GenBank/DDBJ whole genome shotgun (WGS) entry which is preliminary data.</text>
</comment>
<dbReference type="PANTHER" id="PTHR46364">
    <property type="entry name" value="OS08G0421900 PROTEIN"/>
    <property type="match status" value="1"/>
</dbReference>
<protein>
    <recommendedName>
        <fullName evidence="1">BAH domain-containing protein</fullName>
    </recommendedName>
</protein>
<gene>
    <name evidence="2" type="ORF">SCP_0903250</name>
</gene>
<accession>A0A401GW45</accession>